<evidence type="ECO:0000313" key="3">
    <source>
        <dbReference type="Proteomes" id="UP000199200"/>
    </source>
</evidence>
<keyword evidence="3" id="KW-1185">Reference proteome</keyword>
<dbReference type="STRING" id="426757.SAMN04488127_2747"/>
<dbReference type="EMBL" id="FNZF01000006">
    <property type="protein sequence ID" value="SEJ76393.1"/>
    <property type="molecule type" value="Genomic_DNA"/>
</dbReference>
<organism evidence="2 3">
    <name type="scientific">Bhargavaea ginsengi</name>
    <dbReference type="NCBI Taxonomy" id="426757"/>
    <lineage>
        <taxon>Bacteria</taxon>
        <taxon>Bacillati</taxon>
        <taxon>Bacillota</taxon>
        <taxon>Bacilli</taxon>
        <taxon>Bacillales</taxon>
        <taxon>Caryophanaceae</taxon>
        <taxon>Bhargavaea</taxon>
    </lineage>
</organism>
<evidence type="ECO:0000313" key="2">
    <source>
        <dbReference type="EMBL" id="SEJ76393.1"/>
    </source>
</evidence>
<dbReference type="Proteomes" id="UP000199200">
    <property type="component" value="Unassembled WGS sequence"/>
</dbReference>
<dbReference type="AlphaFoldDB" id="A0A1H7BFC7"/>
<accession>A0A1H7BFC7</accession>
<feature type="compositionally biased region" description="Basic and acidic residues" evidence="1">
    <location>
        <begin position="88"/>
        <end position="110"/>
    </location>
</feature>
<feature type="compositionally biased region" description="Basic and acidic residues" evidence="1">
    <location>
        <begin position="52"/>
        <end position="64"/>
    </location>
</feature>
<feature type="compositionally biased region" description="Acidic residues" evidence="1">
    <location>
        <begin position="125"/>
        <end position="135"/>
    </location>
</feature>
<feature type="region of interest" description="Disordered" evidence="1">
    <location>
        <begin position="46"/>
        <end position="148"/>
    </location>
</feature>
<proteinExistence type="predicted"/>
<dbReference type="RefSeq" id="WP_092055382.1">
    <property type="nucleotide sequence ID" value="NZ_FNZF01000006.1"/>
</dbReference>
<reference evidence="3" key="1">
    <citation type="submission" date="2016-10" db="EMBL/GenBank/DDBJ databases">
        <authorList>
            <person name="Varghese N."/>
            <person name="Submissions S."/>
        </authorList>
    </citation>
    <scope>NUCLEOTIDE SEQUENCE [LARGE SCALE GENOMIC DNA]</scope>
    <source>
        <strain evidence="3">CGMCC 1.6763</strain>
    </source>
</reference>
<sequence length="148" mass="16563">MAGKNKNLLLAGLAAGAYAYFSKKENRDKAMVAFNNVKTKVDSFMESQKVNRNYEDTKAGHSDPYDFQDNDMVAEGAQTSVHYYNQEVEDKKNKKKNPDEDGLYHKKETGEPAGQQKASLGSNDDTAEQLNEDTDSVTTENRINTDKL</sequence>
<name>A0A1H7BFC7_9BACL</name>
<evidence type="ECO:0000256" key="1">
    <source>
        <dbReference type="SAM" id="MobiDB-lite"/>
    </source>
</evidence>
<dbReference type="OrthoDB" id="2390014at2"/>
<gene>
    <name evidence="2" type="ORF">SAMN04488127_2747</name>
</gene>
<protein>
    <submittedName>
        <fullName evidence="2">Uncharacterized protein</fullName>
    </submittedName>
</protein>